<sequence length="433" mass="51280">MQAFQNAPVEIWQNIIHHVLYDPIAFLDDPYYPGCNLHTAYNEWTDGKRLCKLEAQRGTLRLVSRSWKVLADLHQWRYFQPVRCKDMSQQLEWALSTRRLDFYCLCSGGGRVRESRVSDAFHTCPRHKESWISQYQRENPELCSATFDLATIVHIQDSLELDFAIQDTPIKNFFPRLRALSVGEYNAPQKHLLGVSTTLTFFSIRLVPEHYKERYEKPLKFPVLRTLHVEVDEEQNFDSLIQWKMPLLAHAELTVPSVEQYDLRATFFKHIGKNLVRLSLRTYEKSHLHPERYWEWMPKLEYISVTRLTLKWGFYPLPPDYPLRTFGLVEESVPNVAWSRRNTGTIAEKWKTISTIADCHSWEDLTKWLKVTFPDKPPDLDKLTKGYEHEHRGVHCWECIHLLLWKCKKNGLRYEDITGRTWAEYFHAKGVRL</sequence>
<evidence type="ECO:0000313" key="1">
    <source>
        <dbReference type="EMBL" id="KIM25079.1"/>
    </source>
</evidence>
<name>A0A0C3AYL8_SERVB</name>
<keyword evidence="2" id="KW-1185">Reference proteome</keyword>
<evidence type="ECO:0008006" key="3">
    <source>
        <dbReference type="Google" id="ProtNLM"/>
    </source>
</evidence>
<dbReference type="HOGENOM" id="CLU_647517_0_0_1"/>
<reference evidence="2" key="2">
    <citation type="submission" date="2015-01" db="EMBL/GenBank/DDBJ databases">
        <title>Evolutionary Origins and Diversification of the Mycorrhizal Mutualists.</title>
        <authorList>
            <consortium name="DOE Joint Genome Institute"/>
            <consortium name="Mycorrhizal Genomics Consortium"/>
            <person name="Kohler A."/>
            <person name="Kuo A."/>
            <person name="Nagy L.G."/>
            <person name="Floudas D."/>
            <person name="Copeland A."/>
            <person name="Barry K.W."/>
            <person name="Cichocki N."/>
            <person name="Veneault-Fourrey C."/>
            <person name="LaButti K."/>
            <person name="Lindquist E.A."/>
            <person name="Lipzen A."/>
            <person name="Lundell T."/>
            <person name="Morin E."/>
            <person name="Murat C."/>
            <person name="Riley R."/>
            <person name="Ohm R."/>
            <person name="Sun H."/>
            <person name="Tunlid A."/>
            <person name="Henrissat B."/>
            <person name="Grigoriev I.V."/>
            <person name="Hibbett D.S."/>
            <person name="Martin F."/>
        </authorList>
    </citation>
    <scope>NUCLEOTIDE SEQUENCE [LARGE SCALE GENOMIC DNA]</scope>
    <source>
        <strain evidence="2">MAFF 305830</strain>
    </source>
</reference>
<organism evidence="1 2">
    <name type="scientific">Serendipita vermifera MAFF 305830</name>
    <dbReference type="NCBI Taxonomy" id="933852"/>
    <lineage>
        <taxon>Eukaryota</taxon>
        <taxon>Fungi</taxon>
        <taxon>Dikarya</taxon>
        <taxon>Basidiomycota</taxon>
        <taxon>Agaricomycotina</taxon>
        <taxon>Agaricomycetes</taxon>
        <taxon>Sebacinales</taxon>
        <taxon>Serendipitaceae</taxon>
        <taxon>Serendipita</taxon>
    </lineage>
</organism>
<dbReference type="OrthoDB" id="10488952at2759"/>
<dbReference type="Proteomes" id="UP000054097">
    <property type="component" value="Unassembled WGS sequence"/>
</dbReference>
<protein>
    <recommendedName>
        <fullName evidence="3">F-box domain-containing protein</fullName>
    </recommendedName>
</protein>
<dbReference type="AlphaFoldDB" id="A0A0C3AYL8"/>
<proteinExistence type="predicted"/>
<accession>A0A0C3AYL8</accession>
<evidence type="ECO:0000313" key="2">
    <source>
        <dbReference type="Proteomes" id="UP000054097"/>
    </source>
</evidence>
<dbReference type="EMBL" id="KN824317">
    <property type="protein sequence ID" value="KIM25079.1"/>
    <property type="molecule type" value="Genomic_DNA"/>
</dbReference>
<reference evidence="1 2" key="1">
    <citation type="submission" date="2014-04" db="EMBL/GenBank/DDBJ databases">
        <authorList>
            <consortium name="DOE Joint Genome Institute"/>
            <person name="Kuo A."/>
            <person name="Zuccaro A."/>
            <person name="Kohler A."/>
            <person name="Nagy L.G."/>
            <person name="Floudas D."/>
            <person name="Copeland A."/>
            <person name="Barry K.W."/>
            <person name="Cichocki N."/>
            <person name="Veneault-Fourrey C."/>
            <person name="LaButti K."/>
            <person name="Lindquist E.A."/>
            <person name="Lipzen A."/>
            <person name="Lundell T."/>
            <person name="Morin E."/>
            <person name="Murat C."/>
            <person name="Sun H."/>
            <person name="Tunlid A."/>
            <person name="Henrissat B."/>
            <person name="Grigoriev I.V."/>
            <person name="Hibbett D.S."/>
            <person name="Martin F."/>
            <person name="Nordberg H.P."/>
            <person name="Cantor M.N."/>
            <person name="Hua S.X."/>
        </authorList>
    </citation>
    <scope>NUCLEOTIDE SEQUENCE [LARGE SCALE GENOMIC DNA]</scope>
    <source>
        <strain evidence="1 2">MAFF 305830</strain>
    </source>
</reference>
<gene>
    <name evidence="1" type="ORF">M408DRAFT_26483</name>
</gene>